<reference evidence="2 3" key="1">
    <citation type="journal article" date="2015" name="PLoS Pathog.">
        <title>Leptomonas seymouri: Adaptations to the Dixenous Life Cycle Analyzed by Genome Sequencing, Transcriptome Profiling and Co-infection with Leishmania donovani.</title>
        <authorList>
            <person name="Kraeva N."/>
            <person name="Butenko A."/>
            <person name="Hlavacova J."/>
            <person name="Kostygov A."/>
            <person name="Myskova J."/>
            <person name="Grybchuk D."/>
            <person name="Lestinova T."/>
            <person name="Votypka J."/>
            <person name="Volf P."/>
            <person name="Opperdoes F."/>
            <person name="Flegontov P."/>
            <person name="Lukes J."/>
            <person name="Yurchenko V."/>
        </authorList>
    </citation>
    <scope>NUCLEOTIDE SEQUENCE [LARGE SCALE GENOMIC DNA]</scope>
    <source>
        <strain evidence="2 3">ATCC 30220</strain>
    </source>
</reference>
<gene>
    <name evidence="2" type="ORF">ABL78_4503</name>
</gene>
<protein>
    <submittedName>
        <fullName evidence="2">Uncharacterized protein</fullName>
    </submittedName>
</protein>
<name>A0A0N1IK65_LEPSE</name>
<feature type="compositionally biased region" description="Basic and acidic residues" evidence="1">
    <location>
        <begin position="455"/>
        <end position="467"/>
    </location>
</feature>
<feature type="compositionally biased region" description="Low complexity" evidence="1">
    <location>
        <begin position="522"/>
        <end position="535"/>
    </location>
</feature>
<evidence type="ECO:0000256" key="1">
    <source>
        <dbReference type="SAM" id="MobiDB-lite"/>
    </source>
</evidence>
<organism evidence="2 3">
    <name type="scientific">Leptomonas seymouri</name>
    <dbReference type="NCBI Taxonomy" id="5684"/>
    <lineage>
        <taxon>Eukaryota</taxon>
        <taxon>Discoba</taxon>
        <taxon>Euglenozoa</taxon>
        <taxon>Kinetoplastea</taxon>
        <taxon>Metakinetoplastina</taxon>
        <taxon>Trypanosomatida</taxon>
        <taxon>Trypanosomatidae</taxon>
        <taxon>Leishmaniinae</taxon>
        <taxon>Leptomonas</taxon>
    </lineage>
</organism>
<dbReference type="Proteomes" id="UP000038009">
    <property type="component" value="Unassembled WGS sequence"/>
</dbReference>
<dbReference type="VEuPathDB" id="TriTrypDB:Lsey_0131_0050"/>
<feature type="region of interest" description="Disordered" evidence="1">
    <location>
        <begin position="65"/>
        <end position="91"/>
    </location>
</feature>
<evidence type="ECO:0000313" key="3">
    <source>
        <dbReference type="Proteomes" id="UP000038009"/>
    </source>
</evidence>
<accession>A0A0N1IK65</accession>
<feature type="region of interest" description="Disordered" evidence="1">
    <location>
        <begin position="264"/>
        <end position="367"/>
    </location>
</feature>
<feature type="region of interest" description="Disordered" evidence="1">
    <location>
        <begin position="160"/>
        <end position="209"/>
    </location>
</feature>
<evidence type="ECO:0000313" key="2">
    <source>
        <dbReference type="EMBL" id="KPI86424.1"/>
    </source>
</evidence>
<dbReference type="OrthoDB" id="267018at2759"/>
<feature type="compositionally biased region" description="Basic and acidic residues" evidence="1">
    <location>
        <begin position="328"/>
        <end position="343"/>
    </location>
</feature>
<proteinExistence type="predicted"/>
<dbReference type="EMBL" id="LJSK01000131">
    <property type="protein sequence ID" value="KPI86424.1"/>
    <property type="molecule type" value="Genomic_DNA"/>
</dbReference>
<feature type="region of interest" description="Disordered" evidence="1">
    <location>
        <begin position="20"/>
        <end position="53"/>
    </location>
</feature>
<comment type="caution">
    <text evidence="2">The sequence shown here is derived from an EMBL/GenBank/DDBJ whole genome shotgun (WGS) entry which is preliminary data.</text>
</comment>
<sequence length="627" mass="69775">MFDCSRNRVGGTVAYGERRHGRKTFTDKNASQISLGDGSYNPFQSPTRDSQDAARHALCTAPSRSAMRDLYGHNGADGRPTRRPRGPGKDFARYIEANGFPVDASRRSAHVDVARETLYHYQLDGLHTHKKVLRMPFRSKQCDDNLQLFIRPEEAQARADAQRQWQWQQRAGHKGGGMSSQGAAPVKRASSQRIPQSWSPADNNRFANAPDEVDQSFCFMHLGDANERQPSIEHAGPLQHRLSLLEELYAREYARLQERSFTSKEEAFEGENTSHGSQGDLPAGASLEQALGHRQAQVSRRHRRVRSAREWPAQSKATVKAASVKPPVDVRQRPLQPWEREYGCEEAAEGPSSLKRTLHSEDESDGVDADVPLEEFDPFSEYSVMNTQPATRDELPSVPSLEMIAGNAVPSEAAERYAVGAYQSHGRQAHSERWHGKPLTRSPTAGPFSLPHTSLHNDDSARQESSARSEVTPLNAAQAQATISPRAWCIPPPRHFPSDPTVRPTLRLDTSPRQKTSPPPIRQQRQQHQGHPCQPHTEEFQHREQCISTPYTLSPPVAQARDPPASFVAAPSTRSLREVDAKRRATALPACCVRANVSRSPVHRPTVAPTKAPRTLRDVCRALQAPL</sequence>
<feature type="region of interest" description="Disordered" evidence="1">
    <location>
        <begin position="428"/>
        <end position="536"/>
    </location>
</feature>
<keyword evidence="3" id="KW-1185">Reference proteome</keyword>
<feature type="compositionally biased region" description="Polar residues" evidence="1">
    <location>
        <begin position="189"/>
        <end position="206"/>
    </location>
</feature>
<dbReference type="OMA" id="RMPFRSK"/>
<dbReference type="AlphaFoldDB" id="A0A0N1IK65"/>